<feature type="region of interest" description="Disordered" evidence="3">
    <location>
        <begin position="221"/>
        <end position="252"/>
    </location>
</feature>
<evidence type="ECO:0000259" key="4">
    <source>
        <dbReference type="SMART" id="SM00219"/>
    </source>
</evidence>
<dbReference type="AlphaFoldDB" id="A0AAW0L8Y4"/>
<protein>
    <submittedName>
        <fullName evidence="5">Pti1-like tyrosine-protein kinase</fullName>
    </submittedName>
</protein>
<evidence type="ECO:0000256" key="2">
    <source>
        <dbReference type="ARBA" id="ARBA00022840"/>
    </source>
</evidence>
<keyword evidence="6" id="KW-1185">Reference proteome</keyword>
<evidence type="ECO:0000313" key="5">
    <source>
        <dbReference type="EMBL" id="KAK7847151.1"/>
    </source>
</evidence>
<dbReference type="SUPFAM" id="SSF56112">
    <property type="entry name" value="Protein kinase-like (PK-like)"/>
    <property type="match status" value="2"/>
</dbReference>
<dbReference type="GO" id="GO:0004713">
    <property type="term" value="F:protein tyrosine kinase activity"/>
    <property type="evidence" value="ECO:0007669"/>
    <property type="project" value="InterPro"/>
</dbReference>
<name>A0AAW0L8Y4_QUESU</name>
<sequence length="252" mass="28136">MGSYESSAVILRTSLIMGRVNAFSGGSNSWRIFTYKELHTATNGFSEENKLGEGDSCEKVEGNEFQAKMEFAVEVEVLGRVQHKNLLGLRGYCVGTDQSLIVYDYMPNLSLLSHLHGQFGVEIQLDWKKKLILQLALPKASSNGTFKDLVDPKLRGSFDETQLKQAIEVASLCVQSDPDKRPNMKEVVSLLKGHEPKGTVLQMKINSVKYEEALLALDQHSDDDGADESNGYGIFSALEEQKMQDPYKRHED</sequence>
<proteinExistence type="predicted"/>
<dbReference type="InterPro" id="IPR011009">
    <property type="entry name" value="Kinase-like_dom_sf"/>
</dbReference>
<gene>
    <name evidence="5" type="ORF">CFP56_007030</name>
</gene>
<dbReference type="InterPro" id="IPR020635">
    <property type="entry name" value="Tyr_kinase_cat_dom"/>
</dbReference>
<comment type="caution">
    <text evidence="5">The sequence shown here is derived from an EMBL/GenBank/DDBJ whole genome shotgun (WGS) entry which is preliminary data.</text>
</comment>
<reference evidence="5 6" key="1">
    <citation type="journal article" date="2018" name="Sci. Data">
        <title>The draft genome sequence of cork oak.</title>
        <authorList>
            <person name="Ramos A.M."/>
            <person name="Usie A."/>
            <person name="Barbosa P."/>
            <person name="Barros P.M."/>
            <person name="Capote T."/>
            <person name="Chaves I."/>
            <person name="Simoes F."/>
            <person name="Abreu I."/>
            <person name="Carrasquinho I."/>
            <person name="Faro C."/>
            <person name="Guimaraes J.B."/>
            <person name="Mendonca D."/>
            <person name="Nobrega F."/>
            <person name="Rodrigues L."/>
            <person name="Saibo N.J.M."/>
            <person name="Varela M.C."/>
            <person name="Egas C."/>
            <person name="Matos J."/>
            <person name="Miguel C.M."/>
            <person name="Oliveira M.M."/>
            <person name="Ricardo C.P."/>
            <person name="Goncalves S."/>
        </authorList>
    </citation>
    <scope>NUCLEOTIDE SEQUENCE [LARGE SCALE GENOMIC DNA]</scope>
    <source>
        <strain evidence="6">cv. HL8</strain>
    </source>
</reference>
<dbReference type="InterPro" id="IPR001245">
    <property type="entry name" value="Ser-Thr/Tyr_kinase_cat_dom"/>
</dbReference>
<dbReference type="Pfam" id="PF07714">
    <property type="entry name" value="PK_Tyr_Ser-Thr"/>
    <property type="match status" value="1"/>
</dbReference>
<dbReference type="SMART" id="SM00219">
    <property type="entry name" value="TyrKc"/>
    <property type="match status" value="1"/>
</dbReference>
<feature type="compositionally biased region" description="Basic and acidic residues" evidence="3">
    <location>
        <begin position="239"/>
        <end position="252"/>
    </location>
</feature>
<keyword evidence="2" id="KW-0067">ATP-binding</keyword>
<keyword evidence="1" id="KW-0547">Nucleotide-binding</keyword>
<organism evidence="5 6">
    <name type="scientific">Quercus suber</name>
    <name type="common">Cork oak</name>
    <dbReference type="NCBI Taxonomy" id="58331"/>
    <lineage>
        <taxon>Eukaryota</taxon>
        <taxon>Viridiplantae</taxon>
        <taxon>Streptophyta</taxon>
        <taxon>Embryophyta</taxon>
        <taxon>Tracheophyta</taxon>
        <taxon>Spermatophyta</taxon>
        <taxon>Magnoliopsida</taxon>
        <taxon>eudicotyledons</taxon>
        <taxon>Gunneridae</taxon>
        <taxon>Pentapetalae</taxon>
        <taxon>rosids</taxon>
        <taxon>fabids</taxon>
        <taxon>Fagales</taxon>
        <taxon>Fagaceae</taxon>
        <taxon>Quercus</taxon>
    </lineage>
</organism>
<dbReference type="GO" id="GO:0005524">
    <property type="term" value="F:ATP binding"/>
    <property type="evidence" value="ECO:0007669"/>
    <property type="project" value="UniProtKB-KW"/>
</dbReference>
<evidence type="ECO:0000313" key="6">
    <source>
        <dbReference type="Proteomes" id="UP000237347"/>
    </source>
</evidence>
<dbReference type="Gene3D" id="3.30.200.20">
    <property type="entry name" value="Phosphorylase Kinase, domain 1"/>
    <property type="match status" value="1"/>
</dbReference>
<feature type="domain" description="Tyrosine-protein kinase catalytic" evidence="4">
    <location>
        <begin position="45"/>
        <end position="191"/>
    </location>
</feature>
<dbReference type="PANTHER" id="PTHR27001:SF178">
    <property type="entry name" value="OS06G0654600 PROTEIN"/>
    <property type="match status" value="1"/>
</dbReference>
<evidence type="ECO:0000256" key="3">
    <source>
        <dbReference type="SAM" id="MobiDB-lite"/>
    </source>
</evidence>
<evidence type="ECO:0000256" key="1">
    <source>
        <dbReference type="ARBA" id="ARBA00022741"/>
    </source>
</evidence>
<dbReference type="Gene3D" id="1.10.510.10">
    <property type="entry name" value="Transferase(Phosphotransferase) domain 1"/>
    <property type="match status" value="1"/>
</dbReference>
<dbReference type="GO" id="GO:0005886">
    <property type="term" value="C:plasma membrane"/>
    <property type="evidence" value="ECO:0007669"/>
    <property type="project" value="TreeGrafter"/>
</dbReference>
<accession>A0AAW0L8Y4</accession>
<dbReference type="EMBL" id="PKMF04000145">
    <property type="protein sequence ID" value="KAK7847151.1"/>
    <property type="molecule type" value="Genomic_DNA"/>
</dbReference>
<dbReference type="Proteomes" id="UP000237347">
    <property type="component" value="Unassembled WGS sequence"/>
</dbReference>
<dbReference type="PANTHER" id="PTHR27001">
    <property type="entry name" value="OS01G0253100 PROTEIN"/>
    <property type="match status" value="1"/>
</dbReference>